<dbReference type="InterPro" id="IPR036259">
    <property type="entry name" value="MFS_trans_sf"/>
</dbReference>
<sequence>MSVIPSVDISSKAEEPQQETSPAERWTIAITVMLGAFIAVMDTSVVNVSMAHMMGSFGASVSSITWVATSYSIAEIIMVTMAGWWSSLLGRRNFYLLSMLLFTLGSIFCGIATSFEEMIIYRIIQGIGGGALIPISQAILRETFPLEEQGMAMSIYGMGV</sequence>
<gene>
    <name evidence="9" type="ORF">ADUPG1_003636</name>
</gene>
<evidence type="ECO:0000256" key="7">
    <source>
        <dbReference type="SAM" id="Phobius"/>
    </source>
</evidence>
<protein>
    <submittedName>
        <fullName evidence="9">Major facilitator superfamily like protein</fullName>
    </submittedName>
</protein>
<evidence type="ECO:0000256" key="4">
    <source>
        <dbReference type="ARBA" id="ARBA00022989"/>
    </source>
</evidence>
<keyword evidence="4 7" id="KW-1133">Transmembrane helix</keyword>
<dbReference type="PROSITE" id="PS50850">
    <property type="entry name" value="MFS"/>
    <property type="match status" value="1"/>
</dbReference>
<keyword evidence="10" id="KW-1185">Reference proteome</keyword>
<dbReference type="SUPFAM" id="SSF103473">
    <property type="entry name" value="MFS general substrate transporter"/>
    <property type="match status" value="1"/>
</dbReference>
<keyword evidence="3 7" id="KW-0812">Transmembrane</keyword>
<comment type="caution">
    <text evidence="9">The sequence shown here is derived from an EMBL/GenBank/DDBJ whole genome shotgun (WGS) entry which is preliminary data.</text>
</comment>
<feature type="non-terminal residue" evidence="9">
    <location>
        <position position="160"/>
    </location>
</feature>
<dbReference type="Gene3D" id="1.20.1720.10">
    <property type="entry name" value="Multidrug resistance protein D"/>
    <property type="match status" value="1"/>
</dbReference>
<evidence type="ECO:0000313" key="9">
    <source>
        <dbReference type="EMBL" id="GKT37698.1"/>
    </source>
</evidence>
<evidence type="ECO:0000256" key="5">
    <source>
        <dbReference type="ARBA" id="ARBA00023136"/>
    </source>
</evidence>
<reference evidence="9" key="1">
    <citation type="submission" date="2022-03" db="EMBL/GenBank/DDBJ databases">
        <title>Draft genome sequence of Aduncisulcus paluster, a free-living microaerophilic Fornicata.</title>
        <authorList>
            <person name="Yuyama I."/>
            <person name="Kume K."/>
            <person name="Tamura T."/>
            <person name="Inagaki Y."/>
            <person name="Hashimoto T."/>
        </authorList>
    </citation>
    <scope>NUCLEOTIDE SEQUENCE</scope>
    <source>
        <strain evidence="9">NY0171</strain>
    </source>
</reference>
<dbReference type="Pfam" id="PF07690">
    <property type="entry name" value="MFS_1"/>
    <property type="match status" value="1"/>
</dbReference>
<feature type="transmembrane region" description="Helical" evidence="7">
    <location>
        <begin position="94"/>
        <end position="115"/>
    </location>
</feature>
<evidence type="ECO:0000256" key="3">
    <source>
        <dbReference type="ARBA" id="ARBA00022692"/>
    </source>
</evidence>
<evidence type="ECO:0000313" key="10">
    <source>
        <dbReference type="Proteomes" id="UP001057375"/>
    </source>
</evidence>
<keyword evidence="5 7" id="KW-0472">Membrane</keyword>
<name>A0ABQ5KZ53_9EUKA</name>
<feature type="region of interest" description="Disordered" evidence="6">
    <location>
        <begin position="1"/>
        <end position="22"/>
    </location>
</feature>
<evidence type="ECO:0000259" key="8">
    <source>
        <dbReference type="PROSITE" id="PS50850"/>
    </source>
</evidence>
<evidence type="ECO:0000256" key="2">
    <source>
        <dbReference type="ARBA" id="ARBA00022448"/>
    </source>
</evidence>
<feature type="domain" description="Major facilitator superfamily (MFS) profile" evidence="8">
    <location>
        <begin position="28"/>
        <end position="160"/>
    </location>
</feature>
<dbReference type="PANTHER" id="PTHR42718">
    <property type="entry name" value="MAJOR FACILITATOR SUPERFAMILY MULTIDRUG TRANSPORTER MFSC"/>
    <property type="match status" value="1"/>
</dbReference>
<feature type="transmembrane region" description="Helical" evidence="7">
    <location>
        <begin position="26"/>
        <end position="45"/>
    </location>
</feature>
<comment type="subcellular location">
    <subcellularLocation>
        <location evidence="1">Membrane</location>
        <topology evidence="1">Multi-pass membrane protein</topology>
    </subcellularLocation>
</comment>
<dbReference type="InterPro" id="IPR020846">
    <property type="entry name" value="MFS_dom"/>
</dbReference>
<feature type="transmembrane region" description="Helical" evidence="7">
    <location>
        <begin position="57"/>
        <end position="82"/>
    </location>
</feature>
<dbReference type="InterPro" id="IPR011701">
    <property type="entry name" value="MFS"/>
</dbReference>
<dbReference type="PANTHER" id="PTHR42718:SF9">
    <property type="entry name" value="MAJOR FACILITATOR SUPERFAMILY MULTIDRUG TRANSPORTER MFSC"/>
    <property type="match status" value="1"/>
</dbReference>
<evidence type="ECO:0000256" key="6">
    <source>
        <dbReference type="SAM" id="MobiDB-lite"/>
    </source>
</evidence>
<keyword evidence="2" id="KW-0813">Transport</keyword>
<dbReference type="EMBL" id="BQXS01005054">
    <property type="protein sequence ID" value="GKT37698.1"/>
    <property type="molecule type" value="Genomic_DNA"/>
</dbReference>
<dbReference type="Proteomes" id="UP001057375">
    <property type="component" value="Unassembled WGS sequence"/>
</dbReference>
<evidence type="ECO:0000256" key="1">
    <source>
        <dbReference type="ARBA" id="ARBA00004141"/>
    </source>
</evidence>
<organism evidence="9 10">
    <name type="scientific">Aduncisulcus paluster</name>
    <dbReference type="NCBI Taxonomy" id="2918883"/>
    <lineage>
        <taxon>Eukaryota</taxon>
        <taxon>Metamonada</taxon>
        <taxon>Carpediemonas-like organisms</taxon>
        <taxon>Aduncisulcus</taxon>
    </lineage>
</organism>
<proteinExistence type="predicted"/>
<accession>A0ABQ5KZ53</accession>